<evidence type="ECO:0000313" key="2">
    <source>
        <dbReference type="Proteomes" id="UP000024635"/>
    </source>
</evidence>
<dbReference type="Proteomes" id="UP000024635">
    <property type="component" value="Unassembled WGS sequence"/>
</dbReference>
<gene>
    <name evidence="1" type="primary">Acey_s0018.g3718</name>
    <name evidence="1" type="ORF">Y032_0018g3718</name>
</gene>
<organism evidence="1 2">
    <name type="scientific">Ancylostoma ceylanicum</name>
    <dbReference type="NCBI Taxonomy" id="53326"/>
    <lineage>
        <taxon>Eukaryota</taxon>
        <taxon>Metazoa</taxon>
        <taxon>Ecdysozoa</taxon>
        <taxon>Nematoda</taxon>
        <taxon>Chromadorea</taxon>
        <taxon>Rhabditida</taxon>
        <taxon>Rhabditina</taxon>
        <taxon>Rhabditomorpha</taxon>
        <taxon>Strongyloidea</taxon>
        <taxon>Ancylostomatidae</taxon>
        <taxon>Ancylostomatinae</taxon>
        <taxon>Ancylostoma</taxon>
    </lineage>
</organism>
<name>A0A016V5X0_9BILA</name>
<comment type="caution">
    <text evidence="1">The sequence shown here is derived from an EMBL/GenBank/DDBJ whole genome shotgun (WGS) entry which is preliminary data.</text>
</comment>
<reference evidence="2" key="1">
    <citation type="journal article" date="2015" name="Nat. Genet.">
        <title>The genome and transcriptome of the zoonotic hookworm Ancylostoma ceylanicum identify infection-specific gene families.</title>
        <authorList>
            <person name="Schwarz E.M."/>
            <person name="Hu Y."/>
            <person name="Antoshechkin I."/>
            <person name="Miller M.M."/>
            <person name="Sternberg P.W."/>
            <person name="Aroian R.V."/>
        </authorList>
    </citation>
    <scope>NUCLEOTIDE SEQUENCE</scope>
    <source>
        <strain evidence="2">HY135</strain>
    </source>
</reference>
<dbReference type="OrthoDB" id="5873804at2759"/>
<sequence length="127" mass="14261">MMPTALLNDHGRRTTLRTEMEEICLAYFNELFASTKTIDPPVFEQIGQAPEVLSAEVGMALRNMKVGKALGPDKIGTEEVKAGGEVLTKALSVRFTKYINEGRILEQWKRARTVLIPKKGDREDIRN</sequence>
<accession>A0A016V5X0</accession>
<keyword evidence="2" id="KW-1185">Reference proteome</keyword>
<dbReference type="AlphaFoldDB" id="A0A016V5X0"/>
<protein>
    <recommendedName>
        <fullName evidence="3">Reverse transcriptase domain-containing protein</fullName>
    </recommendedName>
</protein>
<evidence type="ECO:0008006" key="3">
    <source>
        <dbReference type="Google" id="ProtNLM"/>
    </source>
</evidence>
<proteinExistence type="predicted"/>
<dbReference type="EMBL" id="JARK01001354">
    <property type="protein sequence ID" value="EYC22108.1"/>
    <property type="molecule type" value="Genomic_DNA"/>
</dbReference>
<evidence type="ECO:0000313" key="1">
    <source>
        <dbReference type="EMBL" id="EYC22108.1"/>
    </source>
</evidence>